<dbReference type="PANTHER" id="PTHR34846:SF11">
    <property type="entry name" value="4-CARBOXYMUCONOLACTONE DECARBOXYLASE FAMILY PROTEIN (AFU_ORTHOLOGUE AFUA_6G11590)"/>
    <property type="match status" value="1"/>
</dbReference>
<proteinExistence type="predicted"/>
<feature type="domain" description="Carboxymuconolactone decarboxylase-like" evidence="1">
    <location>
        <begin position="94"/>
        <end position="175"/>
    </location>
</feature>
<evidence type="ECO:0000313" key="3">
    <source>
        <dbReference type="Proteomes" id="UP000298252"/>
    </source>
</evidence>
<dbReference type="InterPro" id="IPR029032">
    <property type="entry name" value="AhpD-like"/>
</dbReference>
<evidence type="ECO:0000259" key="1">
    <source>
        <dbReference type="Pfam" id="PF02627"/>
    </source>
</evidence>
<dbReference type="InterPro" id="IPR003779">
    <property type="entry name" value="CMD-like"/>
</dbReference>
<gene>
    <name evidence="2" type="ORF">E3O21_07555</name>
</gene>
<dbReference type="EMBL" id="SOFD01000024">
    <property type="protein sequence ID" value="TFB77532.1"/>
    <property type="molecule type" value="Genomic_DNA"/>
</dbReference>
<keyword evidence="3" id="KW-1185">Reference proteome</keyword>
<protein>
    <submittedName>
        <fullName evidence="2">Carboxymuconolactone decarboxylase family protein</fullName>
    </submittedName>
</protein>
<comment type="caution">
    <text evidence="2">The sequence shown here is derived from an EMBL/GenBank/DDBJ whole genome shotgun (WGS) entry which is preliminary data.</text>
</comment>
<dbReference type="PANTHER" id="PTHR34846">
    <property type="entry name" value="4-CARBOXYMUCONOLACTONE DECARBOXYLASE FAMILY PROTEIN (AFU_ORTHOLOGUE AFUA_6G11590)"/>
    <property type="match status" value="1"/>
</dbReference>
<name>A0ABY2I209_9MICO</name>
<dbReference type="Proteomes" id="UP000298252">
    <property type="component" value="Unassembled WGS sequence"/>
</dbReference>
<sequence>MTSPVPCSFWPHARRPSSPVRCCSSTAGGPLSDRAVIEHAQGGRLPLLSPSDLDPAGRRLYDEIIAPPRGDGPFLVVDDDGLLAGPFNALLYSPALGQAVSALGASLRFAGTLENRTRELLVCLIAAVYGCEYEWYAHSRVAATVGITPLELRALAQGVTPETATEAEASALAFALALVRDRAVDAATHARAEQHHGHAGLVEITILAGYYQLLAGLLIAFDVPAPSGVTEVSS</sequence>
<dbReference type="Gene3D" id="1.20.1290.10">
    <property type="entry name" value="AhpD-like"/>
    <property type="match status" value="1"/>
</dbReference>
<dbReference type="SUPFAM" id="SSF69118">
    <property type="entry name" value="AhpD-like"/>
    <property type="match status" value="1"/>
</dbReference>
<evidence type="ECO:0000313" key="2">
    <source>
        <dbReference type="EMBL" id="TFB77532.1"/>
    </source>
</evidence>
<dbReference type="Pfam" id="PF02627">
    <property type="entry name" value="CMD"/>
    <property type="match status" value="1"/>
</dbReference>
<organism evidence="2 3">
    <name type="scientific">Cryobacterium flavum</name>
    <dbReference type="NCBI Taxonomy" id="1424659"/>
    <lineage>
        <taxon>Bacteria</taxon>
        <taxon>Bacillati</taxon>
        <taxon>Actinomycetota</taxon>
        <taxon>Actinomycetes</taxon>
        <taxon>Micrococcales</taxon>
        <taxon>Microbacteriaceae</taxon>
        <taxon>Cryobacterium</taxon>
    </lineage>
</organism>
<reference evidence="2 3" key="1">
    <citation type="submission" date="2019-03" db="EMBL/GenBank/DDBJ databases">
        <title>Genomics of glacier-inhabiting Cryobacterium strains.</title>
        <authorList>
            <person name="Liu Q."/>
            <person name="Xin Y.-H."/>
        </authorList>
    </citation>
    <scope>NUCLEOTIDE SEQUENCE [LARGE SCALE GENOMIC DNA]</scope>
    <source>
        <strain evidence="2 3">Hh8</strain>
    </source>
</reference>
<accession>A0ABY2I209</accession>